<protein>
    <submittedName>
        <fullName evidence="3">Transmembrane protein, putative</fullName>
    </submittedName>
</protein>
<keyword evidence="1" id="KW-0472">Membrane</keyword>
<gene>
    <name evidence="3" type="ordered locus">MTR_7g089590</name>
    <name evidence="2" type="ORF">MtrDRAFT_AC150889g11v2</name>
</gene>
<keyword evidence="1 3" id="KW-0812">Transmembrane</keyword>
<dbReference type="EnsemblPlants" id="AES81191">
    <property type="protein sequence ID" value="AES81191"/>
    <property type="gene ID" value="MTR_7g089590"/>
</dbReference>
<keyword evidence="1" id="KW-1133">Transmembrane helix</keyword>
<name>Q2HSZ1_MEDTR</name>
<reference evidence="2" key="2">
    <citation type="submission" date="2007-03" db="EMBL/GenBank/DDBJ databases">
        <authorList>
            <consortium name="The International Medicago Genome Annotation Group"/>
        </authorList>
    </citation>
    <scope>NUCLEOTIDE SEQUENCE</scope>
</reference>
<evidence type="ECO:0000313" key="2">
    <source>
        <dbReference type="EMBL" id="ABD33032.1"/>
    </source>
</evidence>
<keyword evidence="5" id="KW-1185">Reference proteome</keyword>
<reference evidence="2" key="1">
    <citation type="submission" date="2005-04" db="EMBL/GenBank/DDBJ databases">
        <authorList>
            <person name="Town C.D."/>
        </authorList>
    </citation>
    <scope>NUCLEOTIDE SEQUENCE</scope>
</reference>
<evidence type="ECO:0000256" key="1">
    <source>
        <dbReference type="SAM" id="Phobius"/>
    </source>
</evidence>
<evidence type="ECO:0000313" key="5">
    <source>
        <dbReference type="Proteomes" id="UP000002051"/>
    </source>
</evidence>
<sequence length="106" mass="12026">MIFSSRDKAYIGAGRWTRDANDRRRRTIFCGVGGCRWFGENVIHEMLKDETLKATPGSKLMLDKIVSVIVFLAMEEVVLVISSPYMLQFSYSIMFPVKASINGNSR</sequence>
<dbReference type="EMBL" id="CM001223">
    <property type="protein sequence ID" value="AES81191.1"/>
    <property type="molecule type" value="Genomic_DNA"/>
</dbReference>
<dbReference type="EMBL" id="AC150889">
    <property type="protein sequence ID" value="ABD33032.1"/>
    <property type="molecule type" value="Genomic_DNA"/>
</dbReference>
<proteinExistence type="predicted"/>
<evidence type="ECO:0000313" key="3">
    <source>
        <dbReference type="EMBL" id="AES81191.1"/>
    </source>
</evidence>
<reference evidence="3 5" key="3">
    <citation type="journal article" date="2011" name="Nature">
        <title>The Medicago genome provides insight into the evolution of rhizobial symbioses.</title>
        <authorList>
            <person name="Young N.D."/>
            <person name="Debelle F."/>
            <person name="Oldroyd G.E."/>
            <person name="Geurts R."/>
            <person name="Cannon S.B."/>
            <person name="Udvardi M.K."/>
            <person name="Benedito V.A."/>
            <person name="Mayer K.F."/>
            <person name="Gouzy J."/>
            <person name="Schoof H."/>
            <person name="Van de Peer Y."/>
            <person name="Proost S."/>
            <person name="Cook D.R."/>
            <person name="Meyers B.C."/>
            <person name="Spannagl M."/>
            <person name="Cheung F."/>
            <person name="De Mita S."/>
            <person name="Krishnakumar V."/>
            <person name="Gundlach H."/>
            <person name="Zhou S."/>
            <person name="Mudge J."/>
            <person name="Bharti A.K."/>
            <person name="Murray J.D."/>
            <person name="Naoumkina M.A."/>
            <person name="Rosen B."/>
            <person name="Silverstein K.A."/>
            <person name="Tang H."/>
            <person name="Rombauts S."/>
            <person name="Zhao P.X."/>
            <person name="Zhou P."/>
            <person name="Barbe V."/>
            <person name="Bardou P."/>
            <person name="Bechner M."/>
            <person name="Bellec A."/>
            <person name="Berger A."/>
            <person name="Berges H."/>
            <person name="Bidwell S."/>
            <person name="Bisseling T."/>
            <person name="Choisne N."/>
            <person name="Couloux A."/>
            <person name="Denny R."/>
            <person name="Deshpande S."/>
            <person name="Dai X."/>
            <person name="Doyle J.J."/>
            <person name="Dudez A.M."/>
            <person name="Farmer A.D."/>
            <person name="Fouteau S."/>
            <person name="Franken C."/>
            <person name="Gibelin C."/>
            <person name="Gish J."/>
            <person name="Goldstein S."/>
            <person name="Gonzalez A.J."/>
            <person name="Green P.J."/>
            <person name="Hallab A."/>
            <person name="Hartog M."/>
            <person name="Hua A."/>
            <person name="Humphray S.J."/>
            <person name="Jeong D.H."/>
            <person name="Jing Y."/>
            <person name="Jocker A."/>
            <person name="Kenton S.M."/>
            <person name="Kim D.J."/>
            <person name="Klee K."/>
            <person name="Lai H."/>
            <person name="Lang C."/>
            <person name="Lin S."/>
            <person name="Macmil S.L."/>
            <person name="Magdelenat G."/>
            <person name="Matthews L."/>
            <person name="McCorrison J."/>
            <person name="Monaghan E.L."/>
            <person name="Mun J.H."/>
            <person name="Najar F.Z."/>
            <person name="Nicholson C."/>
            <person name="Noirot C."/>
            <person name="O'Bleness M."/>
            <person name="Paule C.R."/>
            <person name="Poulain J."/>
            <person name="Prion F."/>
            <person name="Qin B."/>
            <person name="Qu C."/>
            <person name="Retzel E.F."/>
            <person name="Riddle C."/>
            <person name="Sallet E."/>
            <person name="Samain S."/>
            <person name="Samson N."/>
            <person name="Sanders I."/>
            <person name="Saurat O."/>
            <person name="Scarpelli C."/>
            <person name="Schiex T."/>
            <person name="Segurens B."/>
            <person name="Severin A.J."/>
            <person name="Sherrier D.J."/>
            <person name="Shi R."/>
            <person name="Sims S."/>
            <person name="Singer S.R."/>
            <person name="Sinharoy S."/>
            <person name="Sterck L."/>
            <person name="Viollet A."/>
            <person name="Wang B.B."/>
            <person name="Wang K."/>
            <person name="Wang M."/>
            <person name="Wang X."/>
            <person name="Warfsmann J."/>
            <person name="Weissenbach J."/>
            <person name="White D.D."/>
            <person name="White J.D."/>
            <person name="Wiley G.B."/>
            <person name="Wincker P."/>
            <person name="Xing Y."/>
            <person name="Yang L."/>
            <person name="Yao Z."/>
            <person name="Ying F."/>
            <person name="Zhai J."/>
            <person name="Zhou L."/>
            <person name="Zuber A."/>
            <person name="Denarie J."/>
            <person name="Dixon R.A."/>
            <person name="May G.D."/>
            <person name="Schwartz D.C."/>
            <person name="Rogers J."/>
            <person name="Quetier F."/>
            <person name="Town C.D."/>
            <person name="Roe B.A."/>
        </authorList>
    </citation>
    <scope>NUCLEOTIDE SEQUENCE [LARGE SCALE GENOMIC DNA]</scope>
    <source>
        <strain evidence="3">A17</strain>
        <strain evidence="4 5">cv. Jemalong A17</strain>
    </source>
</reference>
<reference evidence="4" key="5">
    <citation type="submission" date="2015-04" db="UniProtKB">
        <authorList>
            <consortium name="EnsemblPlants"/>
        </authorList>
    </citation>
    <scope>IDENTIFICATION</scope>
    <source>
        <strain evidence="4">cv. Jemalong A17</strain>
    </source>
</reference>
<dbReference type="Proteomes" id="UP000002051">
    <property type="component" value="Unassembled WGS sequence"/>
</dbReference>
<reference evidence="3 5" key="4">
    <citation type="journal article" date="2014" name="BMC Genomics">
        <title>An improved genome release (version Mt4.0) for the model legume Medicago truncatula.</title>
        <authorList>
            <person name="Tang H."/>
            <person name="Krishnakumar V."/>
            <person name="Bidwell S."/>
            <person name="Rosen B."/>
            <person name="Chan A."/>
            <person name="Zhou S."/>
            <person name="Gentzbittel L."/>
            <person name="Childs K.L."/>
            <person name="Yandell M."/>
            <person name="Gundlach H."/>
            <person name="Mayer K.F."/>
            <person name="Schwartz D.C."/>
            <person name="Town C.D."/>
        </authorList>
    </citation>
    <scope>GENOME REANNOTATION</scope>
    <source>
        <strain evidence="4 5">cv. Jemalong A17</strain>
    </source>
</reference>
<organism evidence="2">
    <name type="scientific">Medicago truncatula</name>
    <name type="common">Barrel medic</name>
    <name type="synonym">Medicago tribuloides</name>
    <dbReference type="NCBI Taxonomy" id="3880"/>
    <lineage>
        <taxon>Eukaryota</taxon>
        <taxon>Viridiplantae</taxon>
        <taxon>Streptophyta</taxon>
        <taxon>Embryophyta</taxon>
        <taxon>Tracheophyta</taxon>
        <taxon>Spermatophyta</taxon>
        <taxon>Magnoliopsida</taxon>
        <taxon>eudicotyledons</taxon>
        <taxon>Gunneridae</taxon>
        <taxon>Pentapetalae</taxon>
        <taxon>rosids</taxon>
        <taxon>fabids</taxon>
        <taxon>Fabales</taxon>
        <taxon>Fabaceae</taxon>
        <taxon>Papilionoideae</taxon>
        <taxon>50 kb inversion clade</taxon>
        <taxon>NPAAA clade</taxon>
        <taxon>Hologalegina</taxon>
        <taxon>IRL clade</taxon>
        <taxon>Trifolieae</taxon>
        <taxon>Medicago</taxon>
    </lineage>
</organism>
<dbReference type="AlphaFoldDB" id="Q2HSZ1"/>
<dbReference type="HOGENOM" id="CLU_2227169_0_0_1"/>
<feature type="transmembrane region" description="Helical" evidence="1">
    <location>
        <begin position="65"/>
        <end position="87"/>
    </location>
</feature>
<dbReference type="PaxDb" id="3880-AES81191"/>
<accession>Q2HSZ1</accession>
<evidence type="ECO:0000313" key="4">
    <source>
        <dbReference type="EnsemblPlants" id="AES81191"/>
    </source>
</evidence>